<dbReference type="PROSITE" id="PS51904">
    <property type="entry name" value="GLYCOSYL_HYDROL_F25_2"/>
    <property type="match status" value="1"/>
</dbReference>
<feature type="chain" id="PRO_5018560069" evidence="3">
    <location>
        <begin position="27"/>
        <end position="139"/>
    </location>
</feature>
<evidence type="ECO:0000256" key="1">
    <source>
        <dbReference type="ARBA" id="ARBA00010646"/>
    </source>
</evidence>
<reference evidence="4 5" key="1">
    <citation type="journal article" date="2014" name="Genome Announc.">
        <title>Draft Genome Sequence of Streptomyces fradiae ATCC 19609, a Strain Highly Sensitive to Antibiotics.</title>
        <authorList>
            <person name="Bekker O.B."/>
            <person name="Klimina K.M."/>
            <person name="Vatlin A.A."/>
            <person name="Zakharevich N.V."/>
            <person name="Kasianov A.S."/>
            <person name="Danilenko V.N."/>
        </authorList>
    </citation>
    <scope>NUCLEOTIDE SEQUENCE [LARGE SCALE GENOMIC DNA]</scope>
    <source>
        <strain evidence="4 5">ATCC 19609</strain>
    </source>
</reference>
<feature type="non-terminal residue" evidence="4">
    <location>
        <position position="139"/>
    </location>
</feature>
<dbReference type="GO" id="GO:0009253">
    <property type="term" value="P:peptidoglycan catabolic process"/>
    <property type="evidence" value="ECO:0007669"/>
    <property type="project" value="InterPro"/>
</dbReference>
<dbReference type="EMBL" id="JNAD02000089">
    <property type="protein sequence ID" value="RKM87667.1"/>
    <property type="molecule type" value="Genomic_DNA"/>
</dbReference>
<comment type="caution">
    <text evidence="4">The sequence shown here is derived from an EMBL/GenBank/DDBJ whole genome shotgun (WGS) entry which is preliminary data.</text>
</comment>
<dbReference type="GO" id="GO:0003796">
    <property type="term" value="F:lysozyme activity"/>
    <property type="evidence" value="ECO:0007669"/>
    <property type="project" value="InterPro"/>
</dbReference>
<dbReference type="SUPFAM" id="SSF51445">
    <property type="entry name" value="(Trans)glycosidases"/>
    <property type="match status" value="1"/>
</dbReference>
<feature type="region of interest" description="Disordered" evidence="2">
    <location>
        <begin position="48"/>
        <end position="69"/>
    </location>
</feature>
<evidence type="ECO:0000313" key="4">
    <source>
        <dbReference type="EMBL" id="RKM87667.1"/>
    </source>
</evidence>
<dbReference type="Proteomes" id="UP000028058">
    <property type="component" value="Unassembled WGS sequence"/>
</dbReference>
<sequence length="139" mass="15492">MFKKTTSSIACLTIMATSIGALNANASEQTDVSQKGTMGYGYQKYLKNHPNEQSNATSNRSTFSTKSKAITTQNGDRVLDISEWQGNLTDAQVQQLKQDYDFIIIRGQYGSEYVDQCLENNSALLDKNNMKFGVYSYSL</sequence>
<comment type="similarity">
    <text evidence="1">Belongs to the glycosyl hydrolase 25 family.</text>
</comment>
<dbReference type="InterPro" id="IPR002053">
    <property type="entry name" value="Glyco_hydro_25"/>
</dbReference>
<evidence type="ECO:0000256" key="2">
    <source>
        <dbReference type="SAM" id="MobiDB-lite"/>
    </source>
</evidence>
<dbReference type="AlphaFoldDB" id="A0A3R7LI25"/>
<accession>A0A3R7LI25</accession>
<dbReference type="GO" id="GO:0016998">
    <property type="term" value="P:cell wall macromolecule catabolic process"/>
    <property type="evidence" value="ECO:0007669"/>
    <property type="project" value="InterPro"/>
</dbReference>
<feature type="signal peptide" evidence="3">
    <location>
        <begin position="1"/>
        <end position="26"/>
    </location>
</feature>
<feature type="compositionally biased region" description="Polar residues" evidence="2">
    <location>
        <begin position="51"/>
        <end position="69"/>
    </location>
</feature>
<keyword evidence="5" id="KW-1185">Reference proteome</keyword>
<name>A0A3R7LI25_9ACTN</name>
<proteinExistence type="inferred from homology"/>
<evidence type="ECO:0000256" key="3">
    <source>
        <dbReference type="SAM" id="SignalP"/>
    </source>
</evidence>
<keyword evidence="3" id="KW-0732">Signal</keyword>
<dbReference type="InterPro" id="IPR017853">
    <property type="entry name" value="GH"/>
</dbReference>
<organism evidence="4 5">
    <name type="scientific">Streptomyces xinghaiensis</name>
    <dbReference type="NCBI Taxonomy" id="1038928"/>
    <lineage>
        <taxon>Bacteria</taxon>
        <taxon>Bacillati</taxon>
        <taxon>Actinomycetota</taxon>
        <taxon>Actinomycetes</taxon>
        <taxon>Kitasatosporales</taxon>
        <taxon>Streptomycetaceae</taxon>
        <taxon>Streptomyces</taxon>
    </lineage>
</organism>
<protein>
    <submittedName>
        <fullName evidence="4">Lysozyme</fullName>
    </submittedName>
</protein>
<dbReference type="Gene3D" id="3.20.20.80">
    <property type="entry name" value="Glycosidases"/>
    <property type="match status" value="1"/>
</dbReference>
<evidence type="ECO:0000313" key="5">
    <source>
        <dbReference type="Proteomes" id="UP000028058"/>
    </source>
</evidence>
<gene>
    <name evidence="4" type="ORF">SFRA_033010</name>
</gene>